<feature type="region of interest" description="Disordered" evidence="1">
    <location>
        <begin position="407"/>
        <end position="437"/>
    </location>
</feature>
<feature type="compositionally biased region" description="Polar residues" evidence="1">
    <location>
        <begin position="418"/>
        <end position="428"/>
    </location>
</feature>
<dbReference type="InterPro" id="IPR029343">
    <property type="entry name" value="CCDC14"/>
</dbReference>
<protein>
    <recommendedName>
        <fullName evidence="4">Coiled-coil domain-containing protein 14</fullName>
    </recommendedName>
</protein>
<proteinExistence type="predicted"/>
<gene>
    <name evidence="2" type="ORF">RIMI_LOCUS8888097</name>
</gene>
<dbReference type="Pfam" id="PF15254">
    <property type="entry name" value="CCDC14"/>
    <property type="match status" value="1"/>
</dbReference>
<sequence>MVPVSPNGGSEKQILRGAVRKSSATSVDSGYSLCSTDSEDQVLVINRGLDRCAALLHDLLECDVKESQLKPHKGPVTKENVRSSTMKTKKTVVRRHATATHIHKEKGSLRRTMAPGLCSAEAQRPRVTSPPLIVPSHNLDHVTTQMQTLNCVSSPVTCAAPPGPEASARYNCRLPTSTPALSPQHAANLQSSSDFHQTVPPGGITHFPSSIPASSAFALPGNIQAPALQNTVVPPGYQAAHPANVLDNYKSLIRDSDLLQCVAAHLAQLQLSEIHLNTQAAAYTGESDCERAGPPTESDEEDAAAPVRDISCQTSFSKHKKTPEKTEKKIQTVKYLLGDIKSLVADRGDEEAKRLVTELEHRVSLLPAAVSDISVHAEIALALQPLRSENAQLRRRLRILNQQLRDRERGTRTEEQNSEVSSLQSMNEALQKALESAQREHRDLLAAMEVQREESRLTAQILQEKEQEMANKWTRPQ</sequence>
<dbReference type="EMBL" id="CAUEEQ010017986">
    <property type="protein sequence ID" value="CAJ0940731.1"/>
    <property type="molecule type" value="Genomic_DNA"/>
</dbReference>
<dbReference type="PANTHER" id="PTHR22367">
    <property type="entry name" value="COILED-COIL DOMAIN-CONTAINING PROTEIN 14"/>
    <property type="match status" value="1"/>
</dbReference>
<dbReference type="Proteomes" id="UP001176940">
    <property type="component" value="Unassembled WGS sequence"/>
</dbReference>
<keyword evidence="3" id="KW-1185">Reference proteome</keyword>
<reference evidence="2" key="1">
    <citation type="submission" date="2023-07" db="EMBL/GenBank/DDBJ databases">
        <authorList>
            <person name="Stuckert A."/>
        </authorList>
    </citation>
    <scope>NUCLEOTIDE SEQUENCE</scope>
</reference>
<comment type="caution">
    <text evidence="2">The sequence shown here is derived from an EMBL/GenBank/DDBJ whole genome shotgun (WGS) entry which is preliminary data.</text>
</comment>
<evidence type="ECO:0000313" key="2">
    <source>
        <dbReference type="EMBL" id="CAJ0940731.1"/>
    </source>
</evidence>
<evidence type="ECO:0008006" key="4">
    <source>
        <dbReference type="Google" id="ProtNLM"/>
    </source>
</evidence>
<evidence type="ECO:0000313" key="3">
    <source>
        <dbReference type="Proteomes" id="UP001176940"/>
    </source>
</evidence>
<evidence type="ECO:0000256" key="1">
    <source>
        <dbReference type="SAM" id="MobiDB-lite"/>
    </source>
</evidence>
<organism evidence="2 3">
    <name type="scientific">Ranitomeya imitator</name>
    <name type="common">mimic poison frog</name>
    <dbReference type="NCBI Taxonomy" id="111125"/>
    <lineage>
        <taxon>Eukaryota</taxon>
        <taxon>Metazoa</taxon>
        <taxon>Chordata</taxon>
        <taxon>Craniata</taxon>
        <taxon>Vertebrata</taxon>
        <taxon>Euteleostomi</taxon>
        <taxon>Amphibia</taxon>
        <taxon>Batrachia</taxon>
        <taxon>Anura</taxon>
        <taxon>Neobatrachia</taxon>
        <taxon>Hyloidea</taxon>
        <taxon>Dendrobatidae</taxon>
        <taxon>Dendrobatinae</taxon>
        <taxon>Ranitomeya</taxon>
    </lineage>
</organism>
<dbReference type="PANTHER" id="PTHR22367:SF2">
    <property type="entry name" value="COILED-COIL DOMAIN-CONTAINING PROTEIN 14"/>
    <property type="match status" value="1"/>
</dbReference>
<name>A0ABN9LK92_9NEOB</name>
<accession>A0ABN9LK92</accession>
<feature type="region of interest" description="Disordered" evidence="1">
    <location>
        <begin position="70"/>
        <end position="90"/>
    </location>
</feature>